<proteinExistence type="predicted"/>
<evidence type="ECO:0000256" key="1">
    <source>
        <dbReference type="ARBA" id="ARBA00023115"/>
    </source>
</evidence>
<comment type="caution">
    <text evidence="3">The sequence shown here is derived from an EMBL/GenBank/DDBJ whole genome shotgun (WGS) entry which is preliminary data.</text>
</comment>
<accession>A0A1F7FEW4</accession>
<evidence type="ECO:0000313" key="4">
    <source>
        <dbReference type="Proteomes" id="UP000179243"/>
    </source>
</evidence>
<feature type="transmembrane region" description="Helical" evidence="2">
    <location>
        <begin position="29"/>
        <end position="50"/>
    </location>
</feature>
<dbReference type="PANTHER" id="PTHR43317">
    <property type="entry name" value="THERMOSPERMINE SYNTHASE ACAULIS5"/>
    <property type="match status" value="1"/>
</dbReference>
<evidence type="ECO:0008006" key="5">
    <source>
        <dbReference type="Google" id="ProtNLM"/>
    </source>
</evidence>
<dbReference type="EMBL" id="MFYX01000059">
    <property type="protein sequence ID" value="OGK05240.1"/>
    <property type="molecule type" value="Genomic_DNA"/>
</dbReference>
<dbReference type="CDD" id="cd02440">
    <property type="entry name" value="AdoMet_MTases"/>
    <property type="match status" value="1"/>
</dbReference>
<keyword evidence="1" id="KW-0620">Polyamine biosynthesis</keyword>
<reference evidence="3 4" key="1">
    <citation type="journal article" date="2016" name="Nat. Commun.">
        <title>Thousands of microbial genomes shed light on interconnected biogeochemical processes in an aquifer system.</title>
        <authorList>
            <person name="Anantharaman K."/>
            <person name="Brown C.T."/>
            <person name="Hug L.A."/>
            <person name="Sharon I."/>
            <person name="Castelle C.J."/>
            <person name="Probst A.J."/>
            <person name="Thomas B.C."/>
            <person name="Singh A."/>
            <person name="Wilkins M.J."/>
            <person name="Karaoz U."/>
            <person name="Brodie E.L."/>
            <person name="Williams K.H."/>
            <person name="Hubbard S.S."/>
            <person name="Banfield J.F."/>
        </authorList>
    </citation>
    <scope>NUCLEOTIDE SEQUENCE [LARGE SCALE GENOMIC DNA]</scope>
</reference>
<gene>
    <name evidence="3" type="ORF">A2519_10420</name>
</gene>
<sequence length="433" mass="46206">MRSILAFGVSSLIVQLALFREFLSVVSPNELTISLLLCAWLSLSGLGAFIGGRVSFFARPGFRGLHALAALLPLVVAAALRCTRSLVFGPGVQPGPLQFFAFAGVLLAAVCIVNGVFMAAAWRTLQPSGRQSLYAIDAVGNILGGLVFSLLLFRVPDVFITLAAAGMFHVWAMHVPGKIKKMEIAVCGLCLLFPALNMNTRTLAHLYKGFAVIAQENSPYGAVRILSKNNEEYVVQNTGFTGYKNNTGVSEECAHLCLLQVTAPRAILVVSGALSGTIAEVQKYAPLRVDYIDPDPVLLSLAKQKGMVLPGPGMHAIAGDARKLIESSNHLYDAIIVQLPPPLTLGNNRFYTDEFFAAVNHTLAKKGVFALALPPIAASMGPETAARFSMIKATLQRHFSHVVFFPGLATVALAANRPLDTNAVALLQARALA</sequence>
<evidence type="ECO:0000313" key="3">
    <source>
        <dbReference type="EMBL" id="OGK05240.1"/>
    </source>
</evidence>
<dbReference type="GO" id="GO:0006596">
    <property type="term" value="P:polyamine biosynthetic process"/>
    <property type="evidence" value="ECO:0007669"/>
    <property type="project" value="UniProtKB-KW"/>
</dbReference>
<dbReference type="Pfam" id="PF01564">
    <property type="entry name" value="Spermine_synth"/>
    <property type="match status" value="1"/>
</dbReference>
<organism evidence="3 4">
    <name type="scientific">Candidatus Raymondbacteria bacterium RIFOXYD12_FULL_49_13</name>
    <dbReference type="NCBI Taxonomy" id="1817890"/>
    <lineage>
        <taxon>Bacteria</taxon>
        <taxon>Raymondiibacteriota</taxon>
    </lineage>
</organism>
<protein>
    <recommendedName>
        <fullName evidence="5">PABS domain-containing protein</fullName>
    </recommendedName>
</protein>
<dbReference type="AlphaFoldDB" id="A0A1F7FEW4"/>
<keyword evidence="2" id="KW-0812">Transmembrane</keyword>
<feature type="transmembrane region" description="Helical" evidence="2">
    <location>
        <begin position="158"/>
        <end position="175"/>
    </location>
</feature>
<dbReference type="SUPFAM" id="SSF53335">
    <property type="entry name" value="S-adenosyl-L-methionine-dependent methyltransferases"/>
    <property type="match status" value="1"/>
</dbReference>
<feature type="transmembrane region" description="Helical" evidence="2">
    <location>
        <begin position="62"/>
        <end position="80"/>
    </location>
</feature>
<dbReference type="InterPro" id="IPR029063">
    <property type="entry name" value="SAM-dependent_MTases_sf"/>
</dbReference>
<dbReference type="Proteomes" id="UP000179243">
    <property type="component" value="Unassembled WGS sequence"/>
</dbReference>
<keyword evidence="2" id="KW-0472">Membrane</keyword>
<feature type="transmembrane region" description="Helical" evidence="2">
    <location>
        <begin position="133"/>
        <end position="152"/>
    </location>
</feature>
<evidence type="ECO:0000256" key="2">
    <source>
        <dbReference type="SAM" id="Phobius"/>
    </source>
</evidence>
<dbReference type="PANTHER" id="PTHR43317:SF1">
    <property type="entry name" value="THERMOSPERMINE SYNTHASE ACAULIS5"/>
    <property type="match status" value="1"/>
</dbReference>
<keyword evidence="2" id="KW-1133">Transmembrane helix</keyword>
<dbReference type="Gene3D" id="3.40.50.150">
    <property type="entry name" value="Vaccinia Virus protein VP39"/>
    <property type="match status" value="1"/>
</dbReference>
<name>A0A1F7FEW4_UNCRA</name>
<feature type="transmembrane region" description="Helical" evidence="2">
    <location>
        <begin position="100"/>
        <end position="121"/>
    </location>
</feature>